<feature type="compositionally biased region" description="Basic and acidic residues" evidence="1">
    <location>
        <begin position="101"/>
        <end position="111"/>
    </location>
</feature>
<name>K0R9W0_THAOC</name>
<dbReference type="AlphaFoldDB" id="K0R9W0"/>
<keyword evidence="3" id="KW-1185">Reference proteome</keyword>
<comment type="caution">
    <text evidence="2">The sequence shown here is derived from an EMBL/GenBank/DDBJ whole genome shotgun (WGS) entry which is preliminary data.</text>
</comment>
<evidence type="ECO:0000313" key="3">
    <source>
        <dbReference type="Proteomes" id="UP000266841"/>
    </source>
</evidence>
<protein>
    <submittedName>
        <fullName evidence="2">Uncharacterized protein</fullName>
    </submittedName>
</protein>
<dbReference type="EMBL" id="AGNL01043768">
    <property type="protein sequence ID" value="EJK50418.1"/>
    <property type="molecule type" value="Genomic_DNA"/>
</dbReference>
<feature type="compositionally biased region" description="Basic residues" evidence="1">
    <location>
        <begin position="81"/>
        <end position="100"/>
    </location>
</feature>
<feature type="non-terminal residue" evidence="2">
    <location>
        <position position="1"/>
    </location>
</feature>
<feature type="compositionally biased region" description="Basic residues" evidence="1">
    <location>
        <begin position="44"/>
        <end position="59"/>
    </location>
</feature>
<proteinExistence type="predicted"/>
<evidence type="ECO:0000256" key="1">
    <source>
        <dbReference type="SAM" id="MobiDB-lite"/>
    </source>
</evidence>
<dbReference type="Proteomes" id="UP000266841">
    <property type="component" value="Unassembled WGS sequence"/>
</dbReference>
<sequence>RRGLLARRGGGREEAPLAVSNDDPSVPASPAAEASAASEDSPVRPRRVARRYRRPRYVPRRIPAGARLGPPLGESPAGPRGRPHRRLLPPRPRGPRRRSPRAAEEEARRRD</sequence>
<accession>K0R9W0</accession>
<reference evidence="2 3" key="1">
    <citation type="journal article" date="2012" name="Genome Biol.">
        <title>Genome and low-iron response of an oceanic diatom adapted to chronic iron limitation.</title>
        <authorList>
            <person name="Lommer M."/>
            <person name="Specht M."/>
            <person name="Roy A.S."/>
            <person name="Kraemer L."/>
            <person name="Andreson R."/>
            <person name="Gutowska M.A."/>
            <person name="Wolf J."/>
            <person name="Bergner S.V."/>
            <person name="Schilhabel M.B."/>
            <person name="Klostermeier U.C."/>
            <person name="Beiko R.G."/>
            <person name="Rosenstiel P."/>
            <person name="Hippler M."/>
            <person name="Laroche J."/>
        </authorList>
    </citation>
    <scope>NUCLEOTIDE SEQUENCE [LARGE SCALE GENOMIC DNA]</scope>
    <source>
        <strain evidence="2 3">CCMP1005</strain>
    </source>
</reference>
<feature type="compositionally biased region" description="Low complexity" evidence="1">
    <location>
        <begin position="19"/>
        <end position="40"/>
    </location>
</feature>
<organism evidence="2 3">
    <name type="scientific">Thalassiosira oceanica</name>
    <name type="common">Marine diatom</name>
    <dbReference type="NCBI Taxonomy" id="159749"/>
    <lineage>
        <taxon>Eukaryota</taxon>
        <taxon>Sar</taxon>
        <taxon>Stramenopiles</taxon>
        <taxon>Ochrophyta</taxon>
        <taxon>Bacillariophyta</taxon>
        <taxon>Coscinodiscophyceae</taxon>
        <taxon>Thalassiosirophycidae</taxon>
        <taxon>Thalassiosirales</taxon>
        <taxon>Thalassiosiraceae</taxon>
        <taxon>Thalassiosira</taxon>
    </lineage>
</organism>
<evidence type="ECO:0000313" key="2">
    <source>
        <dbReference type="EMBL" id="EJK50418.1"/>
    </source>
</evidence>
<feature type="region of interest" description="Disordered" evidence="1">
    <location>
        <begin position="1"/>
        <end position="111"/>
    </location>
</feature>
<gene>
    <name evidence="2" type="ORF">THAOC_30615</name>
</gene>